<sequence>MNDTQSSHTVDRRTVAKGVAWAAPTLTVMSAAPAFAASCDPVAGRIDWSSTRYTRTSNTSGTYTIPDPDGAGPRQPISLSIRQTAIGANTRTGLQTGTPGDADDDNLEVTSHQVGATGDTGLIFHQSPIYNSRRSNDFGDPGETANRSTTTFTFSEPVTNLSFTITDIDYAACDFDDGVSITSASPYSYQIVNRTYVTRNGTLATPFSLTSYGYLMVTTTPTAT</sequence>
<dbReference type="EMBL" id="VIUW01000004">
    <property type="protein sequence ID" value="TWD13699.1"/>
    <property type="molecule type" value="Genomic_DNA"/>
</dbReference>
<reference evidence="2 3" key="1">
    <citation type="submission" date="2019-06" db="EMBL/GenBank/DDBJ databases">
        <title>Sequencing the genomes of 1000 actinobacteria strains.</title>
        <authorList>
            <person name="Klenk H.-P."/>
        </authorList>
    </citation>
    <scope>NUCLEOTIDE SEQUENCE [LARGE SCALE GENOMIC DNA]</scope>
    <source>
        <strain evidence="2 3">DSM 18935</strain>
    </source>
</reference>
<comment type="caution">
    <text evidence="2">The sequence shown here is derived from an EMBL/GenBank/DDBJ whole genome shotgun (WGS) entry which is preliminary data.</text>
</comment>
<dbReference type="InterPro" id="IPR006311">
    <property type="entry name" value="TAT_signal"/>
</dbReference>
<name>A0A560W7Z5_9MICO</name>
<feature type="chain" id="PRO_5022068242" evidence="1">
    <location>
        <begin position="37"/>
        <end position="224"/>
    </location>
</feature>
<proteinExistence type="predicted"/>
<evidence type="ECO:0000256" key="1">
    <source>
        <dbReference type="SAM" id="SignalP"/>
    </source>
</evidence>
<dbReference type="AlphaFoldDB" id="A0A560W7Z5"/>
<dbReference type="PROSITE" id="PS51318">
    <property type="entry name" value="TAT"/>
    <property type="match status" value="1"/>
</dbReference>
<keyword evidence="3" id="KW-1185">Reference proteome</keyword>
<dbReference type="RefSeq" id="WP_144857775.1">
    <property type="nucleotide sequence ID" value="NZ_BAAAYT010000002.1"/>
</dbReference>
<evidence type="ECO:0000313" key="2">
    <source>
        <dbReference type="EMBL" id="TWD13699.1"/>
    </source>
</evidence>
<protein>
    <submittedName>
        <fullName evidence="2">Uncharacterized protein</fullName>
    </submittedName>
</protein>
<gene>
    <name evidence="2" type="ORF">FB557_2329</name>
</gene>
<dbReference type="OrthoDB" id="4861362at2"/>
<keyword evidence="1" id="KW-0732">Signal</keyword>
<feature type="signal peptide" evidence="1">
    <location>
        <begin position="1"/>
        <end position="36"/>
    </location>
</feature>
<organism evidence="2 3">
    <name type="scientific">Marihabitans asiaticum</name>
    <dbReference type="NCBI Taxonomy" id="415218"/>
    <lineage>
        <taxon>Bacteria</taxon>
        <taxon>Bacillati</taxon>
        <taxon>Actinomycetota</taxon>
        <taxon>Actinomycetes</taxon>
        <taxon>Micrococcales</taxon>
        <taxon>Intrasporangiaceae</taxon>
        <taxon>Marihabitans</taxon>
    </lineage>
</organism>
<evidence type="ECO:0000313" key="3">
    <source>
        <dbReference type="Proteomes" id="UP000315628"/>
    </source>
</evidence>
<accession>A0A560W7Z5</accession>
<dbReference type="Proteomes" id="UP000315628">
    <property type="component" value="Unassembled WGS sequence"/>
</dbReference>